<keyword evidence="2" id="KW-1185">Reference proteome</keyword>
<gene>
    <name evidence="1" type="ORF">B5808_03025</name>
</gene>
<dbReference type="EMBL" id="CP020715">
    <property type="protein sequence ID" value="ARJ04316.1"/>
    <property type="molecule type" value="Genomic_DNA"/>
</dbReference>
<dbReference type="Proteomes" id="UP000192775">
    <property type="component" value="Chromosome"/>
</dbReference>
<dbReference type="InterPro" id="IPR029032">
    <property type="entry name" value="AhpD-like"/>
</dbReference>
<dbReference type="STRING" id="1619308.B5808_03025"/>
<accession>A0A1X9LGI1</accession>
<dbReference type="GO" id="GO:0051920">
    <property type="term" value="F:peroxiredoxin activity"/>
    <property type="evidence" value="ECO:0007669"/>
    <property type="project" value="InterPro"/>
</dbReference>
<dbReference type="AlphaFoldDB" id="A0A1X9LGI1"/>
<evidence type="ECO:0000313" key="2">
    <source>
        <dbReference type="Proteomes" id="UP000192775"/>
    </source>
</evidence>
<dbReference type="PRINTS" id="PR00111">
    <property type="entry name" value="ABHYDROLASE"/>
</dbReference>
<name>A0A1X9LGI1_9MICO</name>
<proteinExistence type="predicted"/>
<dbReference type="Pfam" id="PF02627">
    <property type="entry name" value="CMD"/>
    <property type="match status" value="1"/>
</dbReference>
<dbReference type="PANTHER" id="PTHR33570:SF2">
    <property type="entry name" value="CARBOXYMUCONOLACTONE DECARBOXYLASE-LIKE DOMAIN-CONTAINING PROTEIN"/>
    <property type="match status" value="1"/>
</dbReference>
<dbReference type="KEGG" id="cphy:B5808_03025"/>
<dbReference type="SUPFAM" id="SSF53474">
    <property type="entry name" value="alpha/beta-Hydrolases"/>
    <property type="match status" value="1"/>
</dbReference>
<sequence length="404" mass="42612">MTVPPVLTCSIAPAAEDAASTDLLVLGPSIGTTTSLWESTLPFLRAALPRTRILRFDLPGHGSSPRAGGAQTLSDLADAVVRLVDQVGGGRFHYAGVSLGGAIGIELAARHPERLLSLALIATDARIGTVESWTDRALQVRTQGTSSLVEGSSQRWFAADSVAREPDGTSRALRELETVDDESYALAAEALAVFDRRGDLSEIAHHRIRTVAVSGAADAVTTPDDLARLADALGAPHVSVDDAAHLVPIEQPESTAAAIAALVTGASTGSAPAPGSDSDRARFDRGMRVRREVLGDAHVDAATARITPETAAFQEFITRYAWGEVWDRPNLDRRARSVATLASLVTGGHHAEITMHVRAALRNGLTRDQITEVMLHTALYAGLPAANAALALARDVFASLDDER</sequence>
<dbReference type="Pfam" id="PF00561">
    <property type="entry name" value="Abhydrolase_1"/>
    <property type="match status" value="1"/>
</dbReference>
<dbReference type="InterPro" id="IPR000073">
    <property type="entry name" value="AB_hydrolase_1"/>
</dbReference>
<dbReference type="InterPro" id="IPR052512">
    <property type="entry name" value="4CMD/NDH-1_regulator"/>
</dbReference>
<dbReference type="InterPro" id="IPR003779">
    <property type="entry name" value="CMD-like"/>
</dbReference>
<dbReference type="SUPFAM" id="SSF69118">
    <property type="entry name" value="AhpD-like"/>
    <property type="match status" value="1"/>
</dbReference>
<protein>
    <submittedName>
        <fullName evidence="1">Uncharacterized protein</fullName>
    </submittedName>
</protein>
<dbReference type="Gene3D" id="3.40.50.1820">
    <property type="entry name" value="alpha/beta hydrolase"/>
    <property type="match status" value="1"/>
</dbReference>
<reference evidence="1 2" key="1">
    <citation type="submission" date="2017-04" db="EMBL/GenBank/DDBJ databases">
        <authorList>
            <person name="Afonso C.L."/>
            <person name="Miller P.J."/>
            <person name="Scott M.A."/>
            <person name="Spackman E."/>
            <person name="Goraichik I."/>
            <person name="Dimitrov K.M."/>
            <person name="Suarez D.L."/>
            <person name="Swayne D.E."/>
        </authorList>
    </citation>
    <scope>NUCLEOTIDE SEQUENCE [LARGE SCALE GENOMIC DNA]</scope>
    <source>
        <strain evidence="2">XA(T)</strain>
    </source>
</reference>
<dbReference type="InterPro" id="IPR029058">
    <property type="entry name" value="AB_hydrolase_fold"/>
</dbReference>
<dbReference type="RefSeq" id="WP_085018313.1">
    <property type="nucleotide sequence ID" value="NZ_BMHD01000001.1"/>
</dbReference>
<dbReference type="Gene3D" id="1.20.1290.10">
    <property type="entry name" value="AhpD-like"/>
    <property type="match status" value="1"/>
</dbReference>
<organism evidence="1 2">
    <name type="scientific">Cnuibacter physcomitrellae</name>
    <dbReference type="NCBI Taxonomy" id="1619308"/>
    <lineage>
        <taxon>Bacteria</taxon>
        <taxon>Bacillati</taxon>
        <taxon>Actinomycetota</taxon>
        <taxon>Actinomycetes</taxon>
        <taxon>Micrococcales</taxon>
        <taxon>Microbacteriaceae</taxon>
        <taxon>Cnuibacter</taxon>
    </lineage>
</organism>
<evidence type="ECO:0000313" key="1">
    <source>
        <dbReference type="EMBL" id="ARJ04316.1"/>
    </source>
</evidence>
<dbReference type="PANTHER" id="PTHR33570">
    <property type="entry name" value="4-CARBOXYMUCONOLACTONE DECARBOXYLASE FAMILY PROTEIN"/>
    <property type="match status" value="1"/>
</dbReference>